<protein>
    <recommendedName>
        <fullName evidence="9">GDP-perosamine synthase</fullName>
        <ecNumber evidence="8">2.6.1.102</ecNumber>
    </recommendedName>
</protein>
<accession>A9KFI4</accession>
<dbReference type="FunFam" id="3.40.640.10:FF:000090">
    <property type="entry name" value="Pyridoxal phosphate-dependent aminotransferase"/>
    <property type="match status" value="1"/>
</dbReference>
<evidence type="ECO:0000256" key="1">
    <source>
        <dbReference type="ARBA" id="ARBA00001933"/>
    </source>
</evidence>
<dbReference type="HOGENOM" id="CLU_033332_7_2_6"/>
<evidence type="ECO:0000256" key="6">
    <source>
        <dbReference type="ARBA" id="ARBA00037999"/>
    </source>
</evidence>
<comment type="pathway">
    <text evidence="2">Bacterial outer membrane biogenesis; LPS O-antigen biosynthesis.</text>
</comment>
<dbReference type="InterPro" id="IPR015422">
    <property type="entry name" value="PyrdxlP-dep_Trfase_small"/>
</dbReference>
<keyword evidence="3 13" id="KW-0032">Aminotransferase</keyword>
<comment type="cofactor">
    <cofactor evidence="1">
        <name>pyridoxal 5'-phosphate</name>
        <dbReference type="ChEBI" id="CHEBI:597326"/>
    </cofactor>
</comment>
<sequence length="384" mass="42851">MTMIKQKRKIPIAIPSIGDEEWQALKVPLDSGWLTQGPKVAEFERLFAVRHQAQKALATTSCTTALHLALAAMGVGPGDEVIVPAFTWIATANAVLYCGATPVFADVDRDTFNINVEDISRKITDKTKAIIPVHLFGACADIDAIRKVIPNQVMILEDAACAAGAAYKGKPAGILGDMGAFSFHPRKSITTGEGGMLTTNNTELAHRAEIMRNHGAEIPEEVRHLSDKPYLLPDFKLLGFNYRMTDLQAAVGIVQLAKLDAFINERDQWANYYYTHLKDLTWLRAQRLLADCKHAWQACVFYVDPERAPMPRNTLMEYLKEAGIATRPGTHAVHLLSFYREKYGIYSDDFPGARDCDHNTMAIPLHNRMTKDDYDYVIETLRSI</sequence>
<evidence type="ECO:0000256" key="9">
    <source>
        <dbReference type="ARBA" id="ARBA00074221"/>
    </source>
</evidence>
<evidence type="ECO:0000256" key="3">
    <source>
        <dbReference type="ARBA" id="ARBA00022576"/>
    </source>
</evidence>
<dbReference type="GO" id="GO:0030170">
    <property type="term" value="F:pyridoxal phosphate binding"/>
    <property type="evidence" value="ECO:0007669"/>
    <property type="project" value="TreeGrafter"/>
</dbReference>
<dbReference type="GO" id="GO:0000271">
    <property type="term" value="P:polysaccharide biosynthetic process"/>
    <property type="evidence" value="ECO:0007669"/>
    <property type="project" value="TreeGrafter"/>
</dbReference>
<dbReference type="Proteomes" id="UP000008555">
    <property type="component" value="Chromosome"/>
</dbReference>
<dbReference type="EC" id="2.6.1.102" evidence="8"/>
<dbReference type="PANTHER" id="PTHR30244">
    <property type="entry name" value="TRANSAMINASE"/>
    <property type="match status" value="1"/>
</dbReference>
<dbReference type="RefSeq" id="WP_011996814.1">
    <property type="nucleotide sequence ID" value="NC_009727.1"/>
</dbReference>
<dbReference type="InterPro" id="IPR015424">
    <property type="entry name" value="PyrdxlP-dep_Trfase"/>
</dbReference>
<evidence type="ECO:0000256" key="7">
    <source>
        <dbReference type="ARBA" id="ARBA00051587"/>
    </source>
</evidence>
<proteinExistence type="inferred from homology"/>
<keyword evidence="5 11" id="KW-0663">Pyridoxal phosphate</keyword>
<dbReference type="PANTHER" id="PTHR30244:SF34">
    <property type="entry name" value="DTDP-4-AMINO-4,6-DIDEOXYGALACTOSE TRANSAMINASE"/>
    <property type="match status" value="1"/>
</dbReference>
<dbReference type="InterPro" id="IPR000653">
    <property type="entry name" value="DegT/StrS_aminotransferase"/>
</dbReference>
<evidence type="ECO:0000256" key="8">
    <source>
        <dbReference type="ARBA" id="ARBA00066317"/>
    </source>
</evidence>
<gene>
    <name evidence="13" type="ordered locus">CBUD_0895</name>
</gene>
<dbReference type="InterPro" id="IPR015421">
    <property type="entry name" value="PyrdxlP-dep_Trfase_major"/>
</dbReference>
<dbReference type="SUPFAM" id="SSF53383">
    <property type="entry name" value="PLP-dependent transferases"/>
    <property type="match status" value="1"/>
</dbReference>
<dbReference type="KEGG" id="cbd:CBUD_0895"/>
<comment type="catalytic activity">
    <reaction evidence="7">
        <text>GDP-alpha-D-perosamine + 2-oxoglutarate = GDP-4-dehydro-alpha-D-rhamnose + L-glutamate</text>
        <dbReference type="Rhea" id="RHEA:36779"/>
        <dbReference type="ChEBI" id="CHEBI:16810"/>
        <dbReference type="ChEBI" id="CHEBI:29985"/>
        <dbReference type="ChEBI" id="CHEBI:57964"/>
        <dbReference type="ChEBI" id="CHEBI:73996"/>
        <dbReference type="EC" id="2.6.1.102"/>
    </reaction>
</comment>
<evidence type="ECO:0000313" key="14">
    <source>
        <dbReference type="Proteomes" id="UP000008555"/>
    </source>
</evidence>
<dbReference type="PIRSF" id="PIRSF000390">
    <property type="entry name" value="PLP_StrS"/>
    <property type="match status" value="1"/>
</dbReference>
<evidence type="ECO:0000256" key="10">
    <source>
        <dbReference type="PIRSR" id="PIRSR000390-1"/>
    </source>
</evidence>
<dbReference type="EMBL" id="CP000733">
    <property type="protein sequence ID" value="ABS77422.2"/>
    <property type="molecule type" value="Genomic_DNA"/>
</dbReference>
<dbReference type="AlphaFoldDB" id="A9KFI4"/>
<organism evidence="13 14">
    <name type="scientific">Coxiella burnetii (strain Dugway 5J108-111)</name>
    <dbReference type="NCBI Taxonomy" id="434922"/>
    <lineage>
        <taxon>Bacteria</taxon>
        <taxon>Pseudomonadati</taxon>
        <taxon>Pseudomonadota</taxon>
        <taxon>Gammaproteobacteria</taxon>
        <taxon>Legionellales</taxon>
        <taxon>Coxiellaceae</taxon>
        <taxon>Coxiella</taxon>
    </lineage>
</organism>
<evidence type="ECO:0000256" key="4">
    <source>
        <dbReference type="ARBA" id="ARBA00022679"/>
    </source>
</evidence>
<dbReference type="Pfam" id="PF01041">
    <property type="entry name" value="DegT_DnrJ_EryC1"/>
    <property type="match status" value="1"/>
</dbReference>
<reference evidence="13 14" key="1">
    <citation type="journal article" date="2009" name="Infect. Immun.">
        <title>Comparative genomics reveal extensive transposon-mediated genomic plasticity and diversity among potential effector proteins within the genus Coxiella.</title>
        <authorList>
            <person name="Beare P.A."/>
            <person name="Unsworth N."/>
            <person name="Andoh M."/>
            <person name="Voth D.E."/>
            <person name="Omsland A."/>
            <person name="Gilk S.D."/>
            <person name="Williams K.P."/>
            <person name="Sobral B.W."/>
            <person name="Kupko J.J.III."/>
            <person name="Porcella S.F."/>
            <person name="Samuel J.E."/>
            <person name="Heinzen R.A."/>
        </authorList>
    </citation>
    <scope>NUCLEOTIDE SEQUENCE [LARGE SCALE GENOMIC DNA]</scope>
    <source>
        <strain evidence="13 14">Dugway 5J108-111</strain>
    </source>
</reference>
<evidence type="ECO:0000256" key="2">
    <source>
        <dbReference type="ARBA" id="ARBA00005125"/>
    </source>
</evidence>
<comment type="similarity">
    <text evidence="6 12">Belongs to the DegT/DnrJ/EryC1 family.</text>
</comment>
<dbReference type="GO" id="GO:0102933">
    <property type="term" value="F:GDP-4-dehydro-6-deoxy-D-mannose-4-aminotransferase activity"/>
    <property type="evidence" value="ECO:0007669"/>
    <property type="project" value="UniProtKB-EC"/>
</dbReference>
<dbReference type="CDD" id="cd00616">
    <property type="entry name" value="AHBA_syn"/>
    <property type="match status" value="1"/>
</dbReference>
<evidence type="ECO:0000256" key="12">
    <source>
        <dbReference type="RuleBase" id="RU004508"/>
    </source>
</evidence>
<name>A9KFI4_COXBN</name>
<evidence type="ECO:0000256" key="5">
    <source>
        <dbReference type="ARBA" id="ARBA00022898"/>
    </source>
</evidence>
<feature type="modified residue" description="N6-(pyridoxal phosphate)lysine" evidence="11">
    <location>
        <position position="187"/>
    </location>
</feature>
<evidence type="ECO:0000313" key="13">
    <source>
        <dbReference type="EMBL" id="ABS77422.2"/>
    </source>
</evidence>
<feature type="active site" description="Proton acceptor" evidence="10">
    <location>
        <position position="187"/>
    </location>
</feature>
<keyword evidence="4 13" id="KW-0808">Transferase</keyword>
<dbReference type="Gene3D" id="3.40.640.10">
    <property type="entry name" value="Type I PLP-dependent aspartate aminotransferase-like (Major domain)"/>
    <property type="match status" value="1"/>
</dbReference>
<dbReference type="Gene3D" id="3.90.1150.10">
    <property type="entry name" value="Aspartate Aminotransferase, domain 1"/>
    <property type="match status" value="1"/>
</dbReference>
<evidence type="ECO:0000256" key="11">
    <source>
        <dbReference type="PIRSR" id="PIRSR000390-2"/>
    </source>
</evidence>